<protein>
    <recommendedName>
        <fullName evidence="2 6">D-ribose pyranase</fullName>
        <ecNumber evidence="2 6">5.4.99.62</ecNumber>
    </recommendedName>
</protein>
<dbReference type="AlphaFoldDB" id="A0A132N8F7"/>
<dbReference type="UniPathway" id="UPA00916">
    <property type="reaction ID" value="UER00888"/>
</dbReference>
<dbReference type="STRING" id="1484.SA87_01795"/>
<gene>
    <name evidence="6 7" type="primary">rbsD</name>
    <name evidence="9" type="ORF">HSCHL_2678</name>
    <name evidence="7" type="ORF">KM312_08980</name>
    <name evidence="8" type="ORF">SA87_01795</name>
</gene>
<dbReference type="EMBL" id="PEBV01000022">
    <property type="protein sequence ID" value="PTQ52792.1"/>
    <property type="molecule type" value="Genomic_DNA"/>
</dbReference>
<evidence type="ECO:0000313" key="10">
    <source>
        <dbReference type="Proteomes" id="UP000243024"/>
    </source>
</evidence>
<evidence type="ECO:0000313" key="8">
    <source>
        <dbReference type="EMBL" id="OAR04478.1"/>
    </source>
</evidence>
<keyword evidence="3 6" id="KW-0963">Cytoplasm</keyword>
<dbReference type="Proteomes" id="UP000243024">
    <property type="component" value="Unassembled WGS sequence"/>
</dbReference>
<dbReference type="InterPro" id="IPR007721">
    <property type="entry name" value="RbsD_FucU"/>
</dbReference>
<feature type="binding site" evidence="6">
    <location>
        <begin position="120"/>
        <end position="122"/>
    </location>
    <ligand>
        <name>substrate</name>
    </ligand>
</feature>
<comment type="subcellular location">
    <subcellularLocation>
        <location evidence="6">Cytoplasm</location>
    </subcellularLocation>
</comment>
<dbReference type="EMBL" id="JXBB01000015">
    <property type="protein sequence ID" value="OAR04478.1"/>
    <property type="molecule type" value="Genomic_DNA"/>
</dbReference>
<dbReference type="InterPro" id="IPR023064">
    <property type="entry name" value="D-ribose_pyranase"/>
</dbReference>
<evidence type="ECO:0000256" key="3">
    <source>
        <dbReference type="ARBA" id="ARBA00022490"/>
    </source>
</evidence>
<dbReference type="Proteomes" id="UP000748108">
    <property type="component" value="Unassembled WGS sequence"/>
</dbReference>
<dbReference type="PANTHER" id="PTHR37831">
    <property type="entry name" value="D-RIBOSE PYRANASE"/>
    <property type="match status" value="1"/>
</dbReference>
<comment type="catalytic activity">
    <reaction evidence="1 6">
        <text>beta-D-ribopyranose = beta-D-ribofuranose</text>
        <dbReference type="Rhea" id="RHEA:25432"/>
        <dbReference type="ChEBI" id="CHEBI:27476"/>
        <dbReference type="ChEBI" id="CHEBI:47002"/>
        <dbReference type="EC" id="5.4.99.62"/>
    </reaction>
</comment>
<evidence type="ECO:0000256" key="2">
    <source>
        <dbReference type="ARBA" id="ARBA00012862"/>
    </source>
</evidence>
<comment type="similarity">
    <text evidence="6">Belongs to the RbsD / FucU family. RbsD subfamily.</text>
</comment>
<name>A0A132N8F7_HYDSH</name>
<evidence type="ECO:0000256" key="6">
    <source>
        <dbReference type="HAMAP-Rule" id="MF_01661"/>
    </source>
</evidence>
<dbReference type="OrthoDB" id="9805009at2"/>
<dbReference type="NCBIfam" id="NF008761">
    <property type="entry name" value="PRK11797.1"/>
    <property type="match status" value="1"/>
</dbReference>
<evidence type="ECO:0000256" key="4">
    <source>
        <dbReference type="ARBA" id="ARBA00023235"/>
    </source>
</evidence>
<proteinExistence type="inferred from homology"/>
<dbReference type="GO" id="GO:0048029">
    <property type="term" value="F:monosaccharide binding"/>
    <property type="evidence" value="ECO:0007669"/>
    <property type="project" value="InterPro"/>
</dbReference>
<dbReference type="InterPro" id="IPR023750">
    <property type="entry name" value="RbsD-like_sf"/>
</dbReference>
<organism evidence="8 10">
    <name type="scientific">Hydrogenibacillus schlegelii</name>
    <name type="common">Bacillus schlegelii</name>
    <dbReference type="NCBI Taxonomy" id="1484"/>
    <lineage>
        <taxon>Bacteria</taxon>
        <taxon>Bacillati</taxon>
        <taxon>Bacillota</taxon>
        <taxon>Bacilli</taxon>
        <taxon>Bacillales</taxon>
        <taxon>Bacillales Family X. Incertae Sedis</taxon>
        <taxon>Hydrogenibacillus</taxon>
    </lineage>
</organism>
<dbReference type="GO" id="GO:0062193">
    <property type="term" value="F:D-ribose pyranase activity"/>
    <property type="evidence" value="ECO:0007669"/>
    <property type="project" value="UniProtKB-EC"/>
</dbReference>
<dbReference type="HAMAP" id="MF_01661">
    <property type="entry name" value="D_rib_pyranase"/>
    <property type="match status" value="1"/>
</dbReference>
<accession>A0A132N8F7</accession>
<dbReference type="SUPFAM" id="SSF102546">
    <property type="entry name" value="RbsD-like"/>
    <property type="match status" value="1"/>
</dbReference>
<evidence type="ECO:0000313" key="11">
    <source>
        <dbReference type="Proteomes" id="UP000244180"/>
    </source>
</evidence>
<dbReference type="Pfam" id="PF05025">
    <property type="entry name" value="RbsD_FucU"/>
    <property type="match status" value="1"/>
</dbReference>
<keyword evidence="10" id="KW-1185">Reference proteome</keyword>
<dbReference type="GO" id="GO:0005829">
    <property type="term" value="C:cytosol"/>
    <property type="evidence" value="ECO:0007669"/>
    <property type="project" value="TreeGrafter"/>
</dbReference>
<evidence type="ECO:0000313" key="9">
    <source>
        <dbReference type="EMBL" id="PTQ52792.1"/>
    </source>
</evidence>
<keyword evidence="5 6" id="KW-0119">Carbohydrate metabolism</keyword>
<dbReference type="Gene3D" id="3.40.1650.10">
    <property type="entry name" value="RbsD-like domain"/>
    <property type="match status" value="1"/>
</dbReference>
<dbReference type="EC" id="5.4.99.62" evidence="2 6"/>
<dbReference type="EMBL" id="JAHHQF010000070">
    <property type="protein sequence ID" value="MBT9282756.1"/>
    <property type="molecule type" value="Genomic_DNA"/>
</dbReference>
<comment type="function">
    <text evidence="6">Catalyzes the interconversion of beta-pyran and beta-furan forms of D-ribose.</text>
</comment>
<comment type="pathway">
    <text evidence="6">Carbohydrate metabolism; D-ribose degradation; D-ribose 5-phosphate from beta-D-ribopyranose: step 1/2.</text>
</comment>
<evidence type="ECO:0000256" key="1">
    <source>
        <dbReference type="ARBA" id="ARBA00000223"/>
    </source>
</evidence>
<dbReference type="GO" id="GO:0019303">
    <property type="term" value="P:D-ribose catabolic process"/>
    <property type="evidence" value="ECO:0007669"/>
    <property type="project" value="UniProtKB-UniRule"/>
</dbReference>
<feature type="binding site" evidence="6">
    <location>
        <position position="28"/>
    </location>
    <ligand>
        <name>substrate</name>
    </ligand>
</feature>
<dbReference type="RefSeq" id="WP_066200583.1">
    <property type="nucleotide sequence ID" value="NZ_CBCSAS010000004.1"/>
</dbReference>
<reference evidence="9 11" key="2">
    <citation type="submission" date="2017-08" db="EMBL/GenBank/DDBJ databases">
        <title>Burning lignite coal seam in the remote Altai Mountains harbors a hydrogen-driven thermophilic microbial community.</title>
        <authorList>
            <person name="Kadnikov V.V."/>
            <person name="Mardanov A.V."/>
            <person name="Ivasenko D."/>
            <person name="Beletsky A.V."/>
            <person name="Karnachuk O.V."/>
            <person name="Ravin N.V."/>
        </authorList>
    </citation>
    <scope>NUCLEOTIDE SEQUENCE [LARGE SCALE GENOMIC DNA]</scope>
    <source>
        <strain evidence="9">AL33</strain>
    </source>
</reference>
<comment type="subunit">
    <text evidence="6">Homodecamer.</text>
</comment>
<keyword evidence="4 6" id="KW-0413">Isomerase</keyword>
<dbReference type="PANTHER" id="PTHR37831:SF1">
    <property type="entry name" value="D-RIBOSE PYRANASE"/>
    <property type="match status" value="1"/>
</dbReference>
<comment type="caution">
    <text evidence="8">The sequence shown here is derived from an EMBL/GenBank/DDBJ whole genome shotgun (WGS) entry which is preliminary data.</text>
</comment>
<sequence>MKKTGILNSHLSRLIGELGHTDRILIADAGFPIPPGVERIDLAVRPGLPPFLEVVEAVLTELAVEKALVAEEMRQQSPALYPRLRALLGDVPIEAVPHAALKTEATSVRAIVRTGEFTPYANVILQAGVVF</sequence>
<evidence type="ECO:0000313" key="7">
    <source>
        <dbReference type="EMBL" id="MBT9282756.1"/>
    </source>
</evidence>
<feature type="binding site" evidence="6">
    <location>
        <position position="98"/>
    </location>
    <ligand>
        <name>substrate</name>
    </ligand>
</feature>
<reference evidence="8 10" key="1">
    <citation type="submission" date="2015-09" db="EMBL/GenBank/DDBJ databases">
        <title>Draft genome sequence of Hydrogenibacillus schlegelii DSM 2000.</title>
        <authorList>
            <person name="Hemp J."/>
        </authorList>
    </citation>
    <scope>NUCLEOTIDE SEQUENCE [LARGE SCALE GENOMIC DNA]</scope>
    <source>
        <strain evidence="8 10">MA 48</strain>
    </source>
</reference>
<reference evidence="7" key="3">
    <citation type="journal article" date="2021" name="Microbiology">
        <title>Metagenomic Analysis of the Microbial Community in the Underground Coal Fire Area (Kemerovo Region, Russia) Revealed Predominance of Thermophilic Members of the Phyla Deinococcus-thermus, Aquificae, and Firmicutes.</title>
        <authorList>
            <person name="Kadnikov V."/>
            <person name="Mardanov A.V."/>
            <person name="Beletsky A.V."/>
            <person name="Karnachuk O.V."/>
            <person name="Ravin N.V."/>
        </authorList>
    </citation>
    <scope>NUCLEOTIDE SEQUENCE</scope>
    <source>
        <strain evidence="7">RBS10-49</strain>
    </source>
</reference>
<feature type="active site" description="Proton donor" evidence="6">
    <location>
        <position position="20"/>
    </location>
</feature>
<dbReference type="Proteomes" id="UP000244180">
    <property type="component" value="Unassembled WGS sequence"/>
</dbReference>
<evidence type="ECO:0000256" key="5">
    <source>
        <dbReference type="ARBA" id="ARBA00023277"/>
    </source>
</evidence>
<dbReference type="GO" id="GO:0016872">
    <property type="term" value="F:intramolecular lyase activity"/>
    <property type="evidence" value="ECO:0007669"/>
    <property type="project" value="UniProtKB-UniRule"/>
</dbReference>